<dbReference type="Proteomes" id="UP000017174">
    <property type="component" value="Unassembled WGS sequence"/>
</dbReference>
<keyword evidence="3" id="KW-1003">Cell membrane</keyword>
<evidence type="ECO:0000256" key="1">
    <source>
        <dbReference type="ARBA" id="ARBA00004651"/>
    </source>
</evidence>
<dbReference type="InterPro" id="IPR051907">
    <property type="entry name" value="DoxX-like_oxidoreductase"/>
</dbReference>
<feature type="transmembrane region" description="Helical" evidence="7">
    <location>
        <begin position="89"/>
        <end position="110"/>
    </location>
</feature>
<evidence type="ECO:0000313" key="8">
    <source>
        <dbReference type="EMBL" id="ERT66053.1"/>
    </source>
</evidence>
<keyword evidence="5 7" id="KW-1133">Transmembrane helix</keyword>
<dbReference type="EMBL" id="AXZG01000042">
    <property type="protein sequence ID" value="ERT66053.1"/>
    <property type="molecule type" value="Genomic_DNA"/>
</dbReference>
<accession>U7V5L5</accession>
<reference evidence="8 9" key="1">
    <citation type="submission" date="2013-08" db="EMBL/GenBank/DDBJ databases">
        <authorList>
            <person name="Weinstock G."/>
            <person name="Sodergren E."/>
            <person name="Wylie T."/>
            <person name="Fulton L."/>
            <person name="Fulton R."/>
            <person name="Fronick C."/>
            <person name="O'Laughlin M."/>
            <person name="Godfrey J."/>
            <person name="Miner T."/>
            <person name="Herter B."/>
            <person name="Appelbaum E."/>
            <person name="Cordes M."/>
            <person name="Lek S."/>
            <person name="Wollam A."/>
            <person name="Pepin K.H."/>
            <person name="Palsikar V.B."/>
            <person name="Mitreva M."/>
            <person name="Wilson R.K."/>
        </authorList>
    </citation>
    <scope>NUCLEOTIDE SEQUENCE [LARGE SCALE GENOMIC DNA]</scope>
    <source>
        <strain evidence="8 9">F0184</strain>
    </source>
</reference>
<dbReference type="InterPro" id="IPR032808">
    <property type="entry name" value="DoxX"/>
</dbReference>
<dbReference type="GO" id="GO:0005886">
    <property type="term" value="C:plasma membrane"/>
    <property type="evidence" value="ECO:0007669"/>
    <property type="project" value="UniProtKB-SubCell"/>
</dbReference>
<keyword evidence="6 7" id="KW-0472">Membrane</keyword>
<dbReference type="Pfam" id="PF07681">
    <property type="entry name" value="DoxX"/>
    <property type="match status" value="1"/>
</dbReference>
<keyword evidence="4 7" id="KW-0812">Transmembrane</keyword>
<gene>
    <name evidence="8" type="ORF">HMPREF0742_01423</name>
</gene>
<dbReference type="HOGENOM" id="CLU_058421_3_2_11"/>
<dbReference type="AlphaFoldDB" id="U7V5L5"/>
<sequence>MIKKVNFWQGILMTKDSTASLGLLIFRLALGFTFIMHGFQKAFLNGPTAQGAIFAKMGIPAPELSAYFTIGAELIGGIMLLLGIGTRIAAAAITIAMAGAYIFVHVNASFIIDPKTGAGFEYVFVLGMAAIMFILVGGGKYSIDALLPQRGTKKS</sequence>
<feature type="transmembrane region" description="Helical" evidence="7">
    <location>
        <begin position="64"/>
        <end position="82"/>
    </location>
</feature>
<comment type="subcellular location">
    <subcellularLocation>
        <location evidence="1">Cell membrane</location>
        <topology evidence="1">Multi-pass membrane protein</topology>
    </subcellularLocation>
</comment>
<comment type="caution">
    <text evidence="8">The sequence shown here is derived from an EMBL/GenBank/DDBJ whole genome shotgun (WGS) entry which is preliminary data.</text>
</comment>
<dbReference type="PANTHER" id="PTHR33452:SF1">
    <property type="entry name" value="INNER MEMBRANE PROTEIN YPHA-RELATED"/>
    <property type="match status" value="1"/>
</dbReference>
<name>U7V5L5_9MICC</name>
<evidence type="ECO:0000256" key="5">
    <source>
        <dbReference type="ARBA" id="ARBA00022989"/>
    </source>
</evidence>
<proteinExistence type="inferred from homology"/>
<protein>
    <submittedName>
        <fullName evidence="8">DoxX family protein</fullName>
    </submittedName>
</protein>
<organism evidence="8 9">
    <name type="scientific">Rothia aeria F0184</name>
    <dbReference type="NCBI Taxonomy" id="888019"/>
    <lineage>
        <taxon>Bacteria</taxon>
        <taxon>Bacillati</taxon>
        <taxon>Actinomycetota</taxon>
        <taxon>Actinomycetes</taxon>
        <taxon>Micrococcales</taxon>
        <taxon>Micrococcaceae</taxon>
        <taxon>Rothia</taxon>
    </lineage>
</organism>
<feature type="transmembrane region" description="Helical" evidence="7">
    <location>
        <begin position="122"/>
        <end position="143"/>
    </location>
</feature>
<evidence type="ECO:0000256" key="4">
    <source>
        <dbReference type="ARBA" id="ARBA00022692"/>
    </source>
</evidence>
<evidence type="ECO:0000256" key="3">
    <source>
        <dbReference type="ARBA" id="ARBA00022475"/>
    </source>
</evidence>
<comment type="similarity">
    <text evidence="2">Belongs to the DoxX family.</text>
</comment>
<feature type="transmembrane region" description="Helical" evidence="7">
    <location>
        <begin position="21"/>
        <end position="39"/>
    </location>
</feature>
<evidence type="ECO:0000256" key="6">
    <source>
        <dbReference type="ARBA" id="ARBA00023136"/>
    </source>
</evidence>
<evidence type="ECO:0000256" key="7">
    <source>
        <dbReference type="SAM" id="Phobius"/>
    </source>
</evidence>
<dbReference type="PATRIC" id="fig|888019.4.peg.1195"/>
<dbReference type="PANTHER" id="PTHR33452">
    <property type="entry name" value="OXIDOREDUCTASE CATD-RELATED"/>
    <property type="match status" value="1"/>
</dbReference>
<evidence type="ECO:0000256" key="2">
    <source>
        <dbReference type="ARBA" id="ARBA00006679"/>
    </source>
</evidence>
<evidence type="ECO:0000313" key="9">
    <source>
        <dbReference type="Proteomes" id="UP000017174"/>
    </source>
</evidence>